<evidence type="ECO:0000259" key="1">
    <source>
        <dbReference type="Pfam" id="PF06985"/>
    </source>
</evidence>
<gene>
    <name evidence="3" type="ORF">K491DRAFT_582961</name>
</gene>
<proteinExistence type="predicted"/>
<dbReference type="OrthoDB" id="20872at2759"/>
<protein>
    <submittedName>
        <fullName evidence="3">HET-domain-containing protein</fullName>
    </submittedName>
</protein>
<dbReference type="PANTHER" id="PTHR10622:SF10">
    <property type="entry name" value="HET DOMAIN-CONTAINING PROTEIN"/>
    <property type="match status" value="1"/>
</dbReference>
<dbReference type="AlphaFoldDB" id="A0A6A6T4L6"/>
<dbReference type="Proteomes" id="UP000799324">
    <property type="component" value="Unassembled WGS sequence"/>
</dbReference>
<evidence type="ECO:0000259" key="2">
    <source>
        <dbReference type="Pfam" id="PF26640"/>
    </source>
</evidence>
<feature type="domain" description="DUF8212" evidence="2">
    <location>
        <begin position="224"/>
        <end position="245"/>
    </location>
</feature>
<dbReference type="Pfam" id="PF06985">
    <property type="entry name" value="HET"/>
    <property type="match status" value="1"/>
</dbReference>
<dbReference type="InterPro" id="IPR058525">
    <property type="entry name" value="DUF8212"/>
</dbReference>
<name>A0A6A6T4L6_9PLEO</name>
<feature type="non-terminal residue" evidence="3">
    <location>
        <position position="249"/>
    </location>
</feature>
<dbReference type="InterPro" id="IPR010730">
    <property type="entry name" value="HET"/>
</dbReference>
<feature type="domain" description="Heterokaryon incompatibility" evidence="1">
    <location>
        <begin position="22"/>
        <end position="110"/>
    </location>
</feature>
<sequence length="249" mass="28210">MRLINTTTKVLEEFETSDTPPYAILSHTWTNGEITYLDLGKGRTPDKANGYAKLDNGCRVAAAAGYDYFWIDTCCIDKTNNAELSEAINSMFQWYRQAEICFAYLADVPENVDLASADSAFSHSRWFTRGFTLQELLAPSEVLFFAENWTEIASRNKSVSLMTQITSIPSQFLLGQDLEDASVAMRMSWVANRRTTKAEDIAYCLLGIFDIQMPLLYGEHEAGAFRRLQQEITKHSDDQSIFAWRTDDA</sequence>
<dbReference type="Pfam" id="PF26640">
    <property type="entry name" value="DUF8212"/>
    <property type="match status" value="1"/>
</dbReference>
<accession>A0A6A6T4L6</accession>
<dbReference type="PANTHER" id="PTHR10622">
    <property type="entry name" value="HET DOMAIN-CONTAINING PROTEIN"/>
    <property type="match status" value="1"/>
</dbReference>
<dbReference type="EMBL" id="MU004374">
    <property type="protein sequence ID" value="KAF2653853.1"/>
    <property type="molecule type" value="Genomic_DNA"/>
</dbReference>
<organism evidence="3 4">
    <name type="scientific">Lophiostoma macrostomum CBS 122681</name>
    <dbReference type="NCBI Taxonomy" id="1314788"/>
    <lineage>
        <taxon>Eukaryota</taxon>
        <taxon>Fungi</taxon>
        <taxon>Dikarya</taxon>
        <taxon>Ascomycota</taxon>
        <taxon>Pezizomycotina</taxon>
        <taxon>Dothideomycetes</taxon>
        <taxon>Pleosporomycetidae</taxon>
        <taxon>Pleosporales</taxon>
        <taxon>Lophiostomataceae</taxon>
        <taxon>Lophiostoma</taxon>
    </lineage>
</organism>
<evidence type="ECO:0000313" key="3">
    <source>
        <dbReference type="EMBL" id="KAF2653853.1"/>
    </source>
</evidence>
<evidence type="ECO:0000313" key="4">
    <source>
        <dbReference type="Proteomes" id="UP000799324"/>
    </source>
</evidence>
<keyword evidence="4" id="KW-1185">Reference proteome</keyword>
<reference evidence="3" key="1">
    <citation type="journal article" date="2020" name="Stud. Mycol.">
        <title>101 Dothideomycetes genomes: a test case for predicting lifestyles and emergence of pathogens.</title>
        <authorList>
            <person name="Haridas S."/>
            <person name="Albert R."/>
            <person name="Binder M."/>
            <person name="Bloem J."/>
            <person name="Labutti K."/>
            <person name="Salamov A."/>
            <person name="Andreopoulos B."/>
            <person name="Baker S."/>
            <person name="Barry K."/>
            <person name="Bills G."/>
            <person name="Bluhm B."/>
            <person name="Cannon C."/>
            <person name="Castanera R."/>
            <person name="Culley D."/>
            <person name="Daum C."/>
            <person name="Ezra D."/>
            <person name="Gonzalez J."/>
            <person name="Henrissat B."/>
            <person name="Kuo A."/>
            <person name="Liang C."/>
            <person name="Lipzen A."/>
            <person name="Lutzoni F."/>
            <person name="Magnuson J."/>
            <person name="Mondo S."/>
            <person name="Nolan M."/>
            <person name="Ohm R."/>
            <person name="Pangilinan J."/>
            <person name="Park H.-J."/>
            <person name="Ramirez L."/>
            <person name="Alfaro M."/>
            <person name="Sun H."/>
            <person name="Tritt A."/>
            <person name="Yoshinaga Y."/>
            <person name="Zwiers L.-H."/>
            <person name="Turgeon B."/>
            <person name="Goodwin S."/>
            <person name="Spatafora J."/>
            <person name="Crous P."/>
            <person name="Grigoriev I."/>
        </authorList>
    </citation>
    <scope>NUCLEOTIDE SEQUENCE</scope>
    <source>
        <strain evidence="3">CBS 122681</strain>
    </source>
</reference>